<dbReference type="Pfam" id="PF00496">
    <property type="entry name" value="SBP_bac_5"/>
    <property type="match status" value="1"/>
</dbReference>
<feature type="domain" description="Solute-binding protein family 5" evidence="2">
    <location>
        <begin position="90"/>
        <end position="452"/>
    </location>
</feature>
<gene>
    <name evidence="3" type="ORF">FB473_002478</name>
</gene>
<dbReference type="EMBL" id="JAAMOZ010000001">
    <property type="protein sequence ID" value="NIH57833.1"/>
    <property type="molecule type" value="Genomic_DNA"/>
</dbReference>
<dbReference type="InterPro" id="IPR000914">
    <property type="entry name" value="SBP_5_dom"/>
</dbReference>
<evidence type="ECO:0000313" key="3">
    <source>
        <dbReference type="EMBL" id="NIH57833.1"/>
    </source>
</evidence>
<keyword evidence="4" id="KW-1185">Reference proteome</keyword>
<organism evidence="3 4">
    <name type="scientific">Brooklawnia cerclae</name>
    <dbReference type="NCBI Taxonomy" id="349934"/>
    <lineage>
        <taxon>Bacteria</taxon>
        <taxon>Bacillati</taxon>
        <taxon>Actinomycetota</taxon>
        <taxon>Actinomycetes</taxon>
        <taxon>Propionibacteriales</taxon>
        <taxon>Propionibacteriaceae</taxon>
        <taxon>Brooklawnia</taxon>
    </lineage>
</organism>
<dbReference type="RefSeq" id="WP_167168197.1">
    <property type="nucleotide sequence ID" value="NZ_BAAAOO010000007.1"/>
</dbReference>
<dbReference type="Proteomes" id="UP000749311">
    <property type="component" value="Unassembled WGS sequence"/>
</dbReference>
<dbReference type="PROSITE" id="PS51257">
    <property type="entry name" value="PROKAR_LIPOPROTEIN"/>
    <property type="match status" value="1"/>
</dbReference>
<evidence type="ECO:0000313" key="4">
    <source>
        <dbReference type="Proteomes" id="UP000749311"/>
    </source>
</evidence>
<dbReference type="SUPFAM" id="SSF53850">
    <property type="entry name" value="Periplasmic binding protein-like II"/>
    <property type="match status" value="1"/>
</dbReference>
<feature type="chain" id="PRO_5045617851" evidence="1">
    <location>
        <begin position="25"/>
        <end position="543"/>
    </location>
</feature>
<sequence length="543" mass="58282">MSRSRRRRLALLALSTTTAISLTALTGCASGTTDNEGQASASPTAGGNLTYAISSDAHCVDPQQVGNNDAIASARQTVASLTAQDPDTGEIVPWLAAYEQNADATEFTFTLEDGPTYADGTAIDAASVKTNFEHIQELGAAGKATLGGTYLKDVSAIETPDERTVVVKFSQSNAQFLQATSTFSLGLLSPASAEISPEERCTGDFVGSGPFSVESYTFDSEIVLKKVPGYDWGPSTNDHTGEAYLDTITVKVIPESGNRTGSLQSGQIDATAGISSTDLPLFDGNGFTNITRSNPGVVYNLYPNESSPKLSDKRVRQALSKAINRQELVDTVLGANDKPATGVLASTTPYYTDFSDLLTYDPDGAEALLDEAGWTLGADGIREKDGTKLSFVVTYWQPPKELLELVQQQWREIGVDLQLKYTSIAEATEVNDASGEHTYELFYGNLTRADPDIIRSVLAADGPGNYNQRETSEVDEWLAEAASVTDQGARQEAVDKAQELLLSDAHSIPTHELSTTISASEKVHDLKFEASSRLDFYDAWIEQ</sequence>
<dbReference type="CDD" id="cd08492">
    <property type="entry name" value="PBP2_NikA_DppA_OppA_like_15"/>
    <property type="match status" value="1"/>
</dbReference>
<name>A0ABX0SKH2_9ACTN</name>
<evidence type="ECO:0000256" key="1">
    <source>
        <dbReference type="SAM" id="SignalP"/>
    </source>
</evidence>
<dbReference type="InterPro" id="IPR030678">
    <property type="entry name" value="Peptide/Ni-bd"/>
</dbReference>
<dbReference type="Gene3D" id="3.40.190.10">
    <property type="entry name" value="Periplasmic binding protein-like II"/>
    <property type="match status" value="1"/>
</dbReference>
<protein>
    <submittedName>
        <fullName evidence="3">Peptide/nickel transport system substrate-binding protein</fullName>
    </submittedName>
</protein>
<dbReference type="PIRSF" id="PIRSF002741">
    <property type="entry name" value="MppA"/>
    <property type="match status" value="1"/>
</dbReference>
<proteinExistence type="predicted"/>
<comment type="caution">
    <text evidence="3">The sequence shown here is derived from an EMBL/GenBank/DDBJ whole genome shotgun (WGS) entry which is preliminary data.</text>
</comment>
<reference evidence="3 4" key="1">
    <citation type="submission" date="2020-02" db="EMBL/GenBank/DDBJ databases">
        <title>Sequencing the genomes of 1000 actinobacteria strains.</title>
        <authorList>
            <person name="Klenk H.-P."/>
        </authorList>
    </citation>
    <scope>NUCLEOTIDE SEQUENCE [LARGE SCALE GENOMIC DNA]</scope>
    <source>
        <strain evidence="3 4">DSM 19609</strain>
    </source>
</reference>
<dbReference type="Gene3D" id="3.10.105.10">
    <property type="entry name" value="Dipeptide-binding Protein, Domain 3"/>
    <property type="match status" value="1"/>
</dbReference>
<accession>A0ABX0SKH2</accession>
<feature type="signal peptide" evidence="1">
    <location>
        <begin position="1"/>
        <end position="24"/>
    </location>
</feature>
<dbReference type="PANTHER" id="PTHR30290">
    <property type="entry name" value="PERIPLASMIC BINDING COMPONENT OF ABC TRANSPORTER"/>
    <property type="match status" value="1"/>
</dbReference>
<keyword evidence="1" id="KW-0732">Signal</keyword>
<dbReference type="InterPro" id="IPR039424">
    <property type="entry name" value="SBP_5"/>
</dbReference>
<evidence type="ECO:0000259" key="2">
    <source>
        <dbReference type="Pfam" id="PF00496"/>
    </source>
</evidence>